<dbReference type="Proteomes" id="UP000639403">
    <property type="component" value="Unassembled WGS sequence"/>
</dbReference>
<organism evidence="1 2">
    <name type="scientific">Rhodonia placenta</name>
    <dbReference type="NCBI Taxonomy" id="104341"/>
    <lineage>
        <taxon>Eukaryota</taxon>
        <taxon>Fungi</taxon>
        <taxon>Dikarya</taxon>
        <taxon>Basidiomycota</taxon>
        <taxon>Agaricomycotina</taxon>
        <taxon>Agaricomycetes</taxon>
        <taxon>Polyporales</taxon>
        <taxon>Adustoporiaceae</taxon>
        <taxon>Rhodonia</taxon>
    </lineage>
</organism>
<dbReference type="EMBL" id="JADOXO010000015">
    <property type="protein sequence ID" value="KAF9819756.1"/>
    <property type="molecule type" value="Genomic_DNA"/>
</dbReference>
<reference evidence="1" key="2">
    <citation type="journal article" name="Front. Microbiol.">
        <title>Degradative Capacity of Two Strains of Rhodonia placenta: From Phenotype to Genotype.</title>
        <authorList>
            <person name="Kolle M."/>
            <person name="Horta M.A.C."/>
            <person name="Nowrousian M."/>
            <person name="Ohm R.A."/>
            <person name="Benz J.P."/>
            <person name="Pilgard A."/>
        </authorList>
    </citation>
    <scope>NUCLEOTIDE SEQUENCE</scope>
    <source>
        <strain evidence="1">FPRL280</strain>
    </source>
</reference>
<accession>A0A8H7P921</accession>
<protein>
    <submittedName>
        <fullName evidence="1">Uncharacterized protein</fullName>
    </submittedName>
</protein>
<name>A0A8H7P921_9APHY</name>
<evidence type="ECO:0000313" key="2">
    <source>
        <dbReference type="Proteomes" id="UP000639403"/>
    </source>
</evidence>
<dbReference type="AlphaFoldDB" id="A0A8H7P921"/>
<proteinExistence type="predicted"/>
<reference evidence="1" key="1">
    <citation type="submission" date="2020-11" db="EMBL/GenBank/DDBJ databases">
        <authorList>
            <person name="Koelle M."/>
            <person name="Horta M.A.C."/>
            <person name="Nowrousian M."/>
            <person name="Ohm R.A."/>
            <person name="Benz P."/>
            <person name="Pilgard A."/>
        </authorList>
    </citation>
    <scope>NUCLEOTIDE SEQUENCE</scope>
    <source>
        <strain evidence="1">FPRL280</strain>
    </source>
</reference>
<sequence>MNGNRGPGTTIQIAAHAVLQPKTVRSYSLAYEIRALFLGTFWCLTTVTSPGGGPQ</sequence>
<evidence type="ECO:0000313" key="1">
    <source>
        <dbReference type="EMBL" id="KAF9819756.1"/>
    </source>
</evidence>
<gene>
    <name evidence="1" type="ORF">IEO21_01847</name>
</gene>
<comment type="caution">
    <text evidence="1">The sequence shown here is derived from an EMBL/GenBank/DDBJ whole genome shotgun (WGS) entry which is preliminary data.</text>
</comment>